<reference evidence="9" key="1">
    <citation type="submission" date="2020-10" db="EMBL/GenBank/DDBJ databases">
        <authorList>
            <person name="Gilroy R."/>
        </authorList>
    </citation>
    <scope>NUCLEOTIDE SEQUENCE</scope>
    <source>
        <strain evidence="9">B3-2255</strain>
    </source>
</reference>
<keyword evidence="7" id="KW-0067">ATP-binding</keyword>
<dbReference type="Pfam" id="PF00162">
    <property type="entry name" value="PGK"/>
    <property type="match status" value="1"/>
</dbReference>
<reference evidence="9" key="2">
    <citation type="journal article" date="2021" name="PeerJ">
        <title>Extensive microbial diversity within the chicken gut microbiome revealed by metagenomics and culture.</title>
        <authorList>
            <person name="Gilroy R."/>
            <person name="Ravi A."/>
            <person name="Getino M."/>
            <person name="Pursley I."/>
            <person name="Horton D.L."/>
            <person name="Alikhan N.F."/>
            <person name="Baker D."/>
            <person name="Gharbi K."/>
            <person name="Hall N."/>
            <person name="Watson M."/>
            <person name="Adriaenssens E.M."/>
            <person name="Foster-Nyarko E."/>
            <person name="Jarju S."/>
            <person name="Secka A."/>
            <person name="Antonio M."/>
            <person name="Oren A."/>
            <person name="Chaudhuri R.R."/>
            <person name="La Ragione R."/>
            <person name="Hildebrand F."/>
            <person name="Pallen M.J."/>
        </authorList>
    </citation>
    <scope>NUCLEOTIDE SEQUENCE</scope>
    <source>
        <strain evidence="9">B3-2255</strain>
    </source>
</reference>
<evidence type="ECO:0000256" key="8">
    <source>
        <dbReference type="RuleBase" id="RU000532"/>
    </source>
</evidence>
<dbReference type="Gene3D" id="3.40.50.1260">
    <property type="entry name" value="Phosphoglycerate kinase, N-terminal domain"/>
    <property type="match status" value="1"/>
</dbReference>
<dbReference type="EMBL" id="JADILY010000062">
    <property type="protein sequence ID" value="MBO8481497.1"/>
    <property type="molecule type" value="Genomic_DNA"/>
</dbReference>
<dbReference type="Proteomes" id="UP000823772">
    <property type="component" value="Unassembled WGS sequence"/>
</dbReference>
<evidence type="ECO:0000256" key="3">
    <source>
        <dbReference type="ARBA" id="ARBA00013061"/>
    </source>
</evidence>
<dbReference type="GO" id="GO:0043531">
    <property type="term" value="F:ADP binding"/>
    <property type="evidence" value="ECO:0007669"/>
    <property type="project" value="TreeGrafter"/>
</dbReference>
<comment type="caution">
    <text evidence="9">The sequence shown here is derived from an EMBL/GenBank/DDBJ whole genome shotgun (WGS) entry which is preliminary data.</text>
</comment>
<dbReference type="GO" id="GO:0004618">
    <property type="term" value="F:phosphoglycerate kinase activity"/>
    <property type="evidence" value="ECO:0007669"/>
    <property type="project" value="UniProtKB-EC"/>
</dbReference>
<dbReference type="AlphaFoldDB" id="A0A9D9IZG8"/>
<dbReference type="GO" id="GO:0005524">
    <property type="term" value="F:ATP binding"/>
    <property type="evidence" value="ECO:0007669"/>
    <property type="project" value="UniProtKB-KW"/>
</dbReference>
<dbReference type="PANTHER" id="PTHR11406">
    <property type="entry name" value="PHOSPHOGLYCERATE KINASE"/>
    <property type="match status" value="1"/>
</dbReference>
<dbReference type="InterPro" id="IPR015824">
    <property type="entry name" value="Phosphoglycerate_kinase_N"/>
</dbReference>
<dbReference type="InterPro" id="IPR036043">
    <property type="entry name" value="Phosphoglycerate_kinase_sf"/>
</dbReference>
<organism evidence="9 10">
    <name type="scientific">Candidatus Merdivivens faecigallinarum</name>
    <dbReference type="NCBI Taxonomy" id="2840871"/>
    <lineage>
        <taxon>Bacteria</taxon>
        <taxon>Pseudomonadati</taxon>
        <taxon>Bacteroidota</taxon>
        <taxon>Bacteroidia</taxon>
        <taxon>Bacteroidales</taxon>
        <taxon>Muribaculaceae</taxon>
        <taxon>Muribaculaceae incertae sedis</taxon>
        <taxon>Candidatus Merdivivens</taxon>
    </lineage>
</organism>
<evidence type="ECO:0000256" key="2">
    <source>
        <dbReference type="ARBA" id="ARBA00008982"/>
    </source>
</evidence>
<gene>
    <name evidence="9" type="primary">pgk</name>
    <name evidence="9" type="ORF">IAC87_02995</name>
</gene>
<evidence type="ECO:0000256" key="7">
    <source>
        <dbReference type="ARBA" id="ARBA00022840"/>
    </source>
</evidence>
<dbReference type="InterPro" id="IPR001576">
    <property type="entry name" value="Phosphoglycerate_kinase"/>
</dbReference>
<keyword evidence="6 8" id="KW-0418">Kinase</keyword>
<proteinExistence type="inferred from homology"/>
<comment type="similarity">
    <text evidence="2 8">Belongs to the phosphoglycerate kinase family.</text>
</comment>
<protein>
    <recommendedName>
        <fullName evidence="3 8">Phosphoglycerate kinase</fullName>
        <ecNumber evidence="3 8">2.7.2.3</ecNumber>
    </recommendedName>
</protein>
<name>A0A9D9IZG8_9BACT</name>
<dbReference type="SUPFAM" id="SSF53748">
    <property type="entry name" value="Phosphoglycerate kinase"/>
    <property type="match status" value="1"/>
</dbReference>
<dbReference type="GO" id="GO:0005829">
    <property type="term" value="C:cytosol"/>
    <property type="evidence" value="ECO:0007669"/>
    <property type="project" value="TreeGrafter"/>
</dbReference>
<dbReference type="PANTHER" id="PTHR11406:SF23">
    <property type="entry name" value="PHOSPHOGLYCERATE KINASE 1, CHLOROPLASTIC-RELATED"/>
    <property type="match status" value="1"/>
</dbReference>
<evidence type="ECO:0000256" key="5">
    <source>
        <dbReference type="ARBA" id="ARBA00022741"/>
    </source>
</evidence>
<evidence type="ECO:0000313" key="10">
    <source>
        <dbReference type="Proteomes" id="UP000823772"/>
    </source>
</evidence>
<evidence type="ECO:0000256" key="1">
    <source>
        <dbReference type="ARBA" id="ARBA00000642"/>
    </source>
</evidence>
<accession>A0A9D9IZG8</accession>
<keyword evidence="5" id="KW-0547">Nucleotide-binding</keyword>
<sequence>MQNIDTYDFSGKKAIVRVDFNVPLDDNFTITDDTRIRAAIPTLKKVLAGGG</sequence>
<evidence type="ECO:0000256" key="6">
    <source>
        <dbReference type="ARBA" id="ARBA00022777"/>
    </source>
</evidence>
<feature type="non-terminal residue" evidence="9">
    <location>
        <position position="51"/>
    </location>
</feature>
<dbReference type="PRINTS" id="PR00477">
    <property type="entry name" value="PHGLYCKINASE"/>
</dbReference>
<dbReference type="EC" id="2.7.2.3" evidence="3 8"/>
<evidence type="ECO:0000313" key="9">
    <source>
        <dbReference type="EMBL" id="MBO8481497.1"/>
    </source>
</evidence>
<comment type="catalytic activity">
    <reaction evidence="1 8">
        <text>(2R)-3-phosphoglycerate + ATP = (2R)-3-phospho-glyceroyl phosphate + ADP</text>
        <dbReference type="Rhea" id="RHEA:14801"/>
        <dbReference type="ChEBI" id="CHEBI:30616"/>
        <dbReference type="ChEBI" id="CHEBI:57604"/>
        <dbReference type="ChEBI" id="CHEBI:58272"/>
        <dbReference type="ChEBI" id="CHEBI:456216"/>
        <dbReference type="EC" id="2.7.2.3"/>
    </reaction>
</comment>
<keyword evidence="4 8" id="KW-0808">Transferase</keyword>
<dbReference type="GO" id="GO:0006094">
    <property type="term" value="P:gluconeogenesis"/>
    <property type="evidence" value="ECO:0007669"/>
    <property type="project" value="TreeGrafter"/>
</dbReference>
<dbReference type="GO" id="GO:0006096">
    <property type="term" value="P:glycolytic process"/>
    <property type="evidence" value="ECO:0007669"/>
    <property type="project" value="InterPro"/>
</dbReference>
<evidence type="ECO:0000256" key="4">
    <source>
        <dbReference type="ARBA" id="ARBA00022679"/>
    </source>
</evidence>